<feature type="region of interest" description="Disordered" evidence="5">
    <location>
        <begin position="576"/>
        <end position="658"/>
    </location>
</feature>
<dbReference type="GO" id="GO:0005634">
    <property type="term" value="C:nucleus"/>
    <property type="evidence" value="ECO:0007669"/>
    <property type="project" value="UniProtKB-SubCell"/>
</dbReference>
<dbReference type="PANTHER" id="PTHR19980">
    <property type="entry name" value="RNA CLEAVAGE STIMULATION FACTOR"/>
    <property type="match status" value="1"/>
</dbReference>
<accession>A0A1Q2YFZ8</accession>
<comment type="caution">
    <text evidence="7">The sequence shown here is derived from an EMBL/GenBank/DDBJ whole genome shotgun (WGS) entry which is preliminary data.</text>
</comment>
<feature type="compositionally biased region" description="Basic and acidic residues" evidence="5">
    <location>
        <begin position="594"/>
        <end position="627"/>
    </location>
</feature>
<evidence type="ECO:0000256" key="2">
    <source>
        <dbReference type="ARBA" id="ARBA00023242"/>
    </source>
</evidence>
<evidence type="ECO:0000256" key="4">
    <source>
        <dbReference type="RuleBase" id="RU369035"/>
    </source>
</evidence>
<evidence type="ECO:0000256" key="5">
    <source>
        <dbReference type="SAM" id="MobiDB-lite"/>
    </source>
</evidence>
<comment type="function">
    <text evidence="4">Component of the cleavage factor IA (CFIA) complex, which is involved in the endonucleolytic cleavage during polyadenylation-dependent pre-mRNA 3'-end formation.</text>
</comment>
<evidence type="ECO:0000259" key="6">
    <source>
        <dbReference type="Pfam" id="PF05843"/>
    </source>
</evidence>
<evidence type="ECO:0000313" key="8">
    <source>
        <dbReference type="Proteomes" id="UP000186136"/>
    </source>
</evidence>
<dbReference type="EMBL" id="BDGI01000069">
    <property type="protein sequence ID" value="GAV28472.1"/>
    <property type="molecule type" value="Genomic_DNA"/>
</dbReference>
<dbReference type="Proteomes" id="UP000186136">
    <property type="component" value="Unassembled WGS sequence"/>
</dbReference>
<feature type="region of interest" description="Disordered" evidence="5">
    <location>
        <begin position="1"/>
        <end position="47"/>
    </location>
</feature>
<dbReference type="SUPFAM" id="SSF48452">
    <property type="entry name" value="TPR-like"/>
    <property type="match status" value="1"/>
</dbReference>
<name>A0A1Q2YFZ8_9ASCO</name>
<protein>
    <recommendedName>
        <fullName evidence="3 4">mRNA 3'-end-processing protein RNA14</fullName>
    </recommendedName>
</protein>
<dbReference type="InterPro" id="IPR008847">
    <property type="entry name" value="Suf"/>
</dbReference>
<comment type="subcellular location">
    <subcellularLocation>
        <location evidence="4">Nucleus</location>
    </subcellularLocation>
    <subcellularLocation>
        <location evidence="4">Cytoplasm</location>
    </subcellularLocation>
    <text evidence="4">Nucleus and/or cytoplasm.</text>
</comment>
<feature type="compositionally biased region" description="Polar residues" evidence="5">
    <location>
        <begin position="34"/>
        <end position="47"/>
    </location>
</feature>
<dbReference type="InterPro" id="IPR011990">
    <property type="entry name" value="TPR-like_helical_dom_sf"/>
</dbReference>
<keyword evidence="4" id="KW-0963">Cytoplasm</keyword>
<dbReference type="InterPro" id="IPR003107">
    <property type="entry name" value="HAT"/>
</dbReference>
<evidence type="ECO:0000256" key="1">
    <source>
        <dbReference type="ARBA" id="ARBA00022737"/>
    </source>
</evidence>
<dbReference type="GO" id="GO:0180010">
    <property type="term" value="P:co-transcriptional mRNA 3'-end processing, cleavage and polyadenylation pathway"/>
    <property type="evidence" value="ECO:0007669"/>
    <property type="project" value="UniProtKB-UniRule"/>
</dbReference>
<feature type="compositionally biased region" description="Basic and acidic residues" evidence="5">
    <location>
        <begin position="1"/>
        <end position="10"/>
    </location>
</feature>
<dbReference type="GO" id="GO:0005737">
    <property type="term" value="C:cytoplasm"/>
    <property type="evidence" value="ECO:0007669"/>
    <property type="project" value="UniProtKB-SubCell"/>
</dbReference>
<keyword evidence="1" id="KW-0677">Repeat</keyword>
<proteinExistence type="predicted"/>
<organism evidence="7 8">
    <name type="scientific">Pichia membranifaciens</name>
    <dbReference type="NCBI Taxonomy" id="4926"/>
    <lineage>
        <taxon>Eukaryota</taxon>
        <taxon>Fungi</taxon>
        <taxon>Dikarya</taxon>
        <taxon>Ascomycota</taxon>
        <taxon>Saccharomycotina</taxon>
        <taxon>Pichiomycetes</taxon>
        <taxon>Pichiales</taxon>
        <taxon>Pichiaceae</taxon>
        <taxon>Pichia</taxon>
    </lineage>
</organism>
<keyword evidence="4" id="KW-0507">mRNA processing</keyword>
<dbReference type="OrthoDB" id="26282at2759"/>
<keyword evidence="2 4" id="KW-0539">Nucleus</keyword>
<feature type="domain" description="Suppressor of forked" evidence="6">
    <location>
        <begin position="61"/>
        <end position="553"/>
    </location>
</feature>
<keyword evidence="8" id="KW-1185">Reference proteome</keyword>
<dbReference type="InterPro" id="IPR045243">
    <property type="entry name" value="Rna14-like"/>
</dbReference>
<feature type="compositionally biased region" description="Basic and acidic residues" evidence="5">
    <location>
        <begin position="22"/>
        <end position="33"/>
    </location>
</feature>
<dbReference type="SMART" id="SM00386">
    <property type="entry name" value="HAT"/>
    <property type="match status" value="5"/>
</dbReference>
<dbReference type="Gene3D" id="1.25.40.1040">
    <property type="match status" value="1"/>
</dbReference>
<evidence type="ECO:0000313" key="7">
    <source>
        <dbReference type="EMBL" id="GAV28472.1"/>
    </source>
</evidence>
<dbReference type="AlphaFoldDB" id="A0A1Q2YFZ8"/>
<evidence type="ECO:0000256" key="3">
    <source>
        <dbReference type="ARBA" id="ARBA00026188"/>
    </source>
</evidence>
<dbReference type="Pfam" id="PF05843">
    <property type="entry name" value="Suf"/>
    <property type="match status" value="1"/>
</dbReference>
<reference evidence="7 8" key="1">
    <citation type="submission" date="2016-08" db="EMBL/GenBank/DDBJ databases">
        <title>Whole genome shotgun sequence of Pichia membranifaciens KS47-1.</title>
        <authorList>
            <person name="Konishi M."/>
            <person name="Ishida M."/>
            <person name="Arakawa T."/>
            <person name="Kato Y."/>
            <person name="Horiuchi J."/>
        </authorList>
    </citation>
    <scope>NUCLEOTIDE SEQUENCE [LARGE SCALE GENOMIC DNA]</scope>
    <source>
        <strain evidence="7 8">KS47-1</strain>
    </source>
</reference>
<sequence>MSIEKRRVESDNDEGQPQNKKVQKETAEAKQEANAETETQGAVGQTMDQKLEATEQATENYDDYTHDDWVQLLKKTLEGGEEETITKLFEEYLAQYVNDGEQWTEYIKWMMKGDDVEKMDKKRIENSFFKVLTKVYNVKLWRLYLHYVELINPITPDNGEKARSIVLKAYNFAIETVGHEFFSSNEIWGDYLKYLYLWQAVNPNEASTREDLIRKALKNMISYPSLNLEENWKIFTKFETDLNLNKSRKVISDCKGDYLKLKGLNDEVIGLTKSIKKVDERKHSLRQIRRWNSWINWEKENKLKLTEEEANKRINHVYNLSIQYCYLMPEAWFNFSNYLMVERNNTKLGLEILKDGIKVNPYSLILRYQLSNHYEGTNNLEGIKETWLDLIKRVENSAKKDDRLITYCYSVLMRVVKRISSIKEVRMIFKLARQFKGIKWNIFYQYAMIEYYNNEIKIASRTFALGMQYFSSEISFVQKYLQFLIDIKDMTNFKKTIELSLESFKENQSASKVLYRMYFQVEQEFGDINSINNLAKRYTQAFGRNSPFELIKDGLKSEEDGFDGIRELDEYKQETAGANRNGHSSGNGGGSGAKGDKDSEQEDGGHRGRGEKEGEGDKNKDKYVHAEDGDDVQITSVIDGLKEESSESKSQMSEPDGSDITAKLYSFLQALPQDAAYQEQVKDLSIGQILEFFRSIDHSN</sequence>
<gene>
    <name evidence="7" type="ORF">PMKS-001943</name>
</gene>
<dbReference type="PANTHER" id="PTHR19980:SF0">
    <property type="entry name" value="CLEAVAGE STIMULATION FACTOR SUBUNIT 3"/>
    <property type="match status" value="1"/>
</dbReference>
<dbReference type="GO" id="GO:0003729">
    <property type="term" value="F:mRNA binding"/>
    <property type="evidence" value="ECO:0007669"/>
    <property type="project" value="TreeGrafter"/>
</dbReference>